<dbReference type="CDD" id="cd06433">
    <property type="entry name" value="GT_2_WfgS_like"/>
    <property type="match status" value="1"/>
</dbReference>
<dbReference type="EMBL" id="CP138327">
    <property type="protein sequence ID" value="WXT99916.1"/>
    <property type="molecule type" value="Genomic_DNA"/>
</dbReference>
<dbReference type="Pfam" id="PF00535">
    <property type="entry name" value="Glycos_transf_2"/>
    <property type="match status" value="1"/>
</dbReference>
<dbReference type="InterPro" id="IPR029044">
    <property type="entry name" value="Nucleotide-diphossugar_trans"/>
</dbReference>
<reference evidence="2" key="1">
    <citation type="submission" date="2023-10" db="EMBL/GenBank/DDBJ databases">
        <title>The first scallop-associated chemosynthetic bacterial symbiont.</title>
        <authorList>
            <person name="Lin Y.-T."/>
            <person name="Sun J."/>
            <person name="Ip J.C.-H."/>
            <person name="He X."/>
            <person name="Gao Z.-M."/>
            <person name="Perez M."/>
            <person name="Xu T."/>
            <person name="Qian P.-Y."/>
            <person name="Qiu J.-W."/>
        </authorList>
    </citation>
    <scope>NUCLEOTIDE SEQUENCE</scope>
    <source>
        <strain evidence="2">Gill1</strain>
    </source>
</reference>
<feature type="domain" description="Glycosyltransferase 2-like" evidence="1">
    <location>
        <begin position="11"/>
        <end position="169"/>
    </location>
</feature>
<proteinExistence type="predicted"/>
<dbReference type="SUPFAM" id="SSF53448">
    <property type="entry name" value="Nucleotide-diphospho-sugar transferases"/>
    <property type="match status" value="1"/>
</dbReference>
<dbReference type="AlphaFoldDB" id="A0AAU6PFZ3"/>
<protein>
    <recommendedName>
        <fullName evidence="1">Glycosyltransferase 2-like domain-containing protein</fullName>
    </recommendedName>
</protein>
<evidence type="ECO:0000313" key="2">
    <source>
        <dbReference type="EMBL" id="WXT99916.1"/>
    </source>
</evidence>
<name>A0AAU6PFZ3_9GAMM</name>
<evidence type="ECO:0000259" key="1">
    <source>
        <dbReference type="Pfam" id="PF00535"/>
    </source>
</evidence>
<accession>A0AAU6PFZ3</accession>
<dbReference type="PANTHER" id="PTHR22916:SF3">
    <property type="entry name" value="UDP-GLCNAC:BETAGAL BETA-1,3-N-ACETYLGLUCOSAMINYLTRANSFERASE-LIKE PROTEIN 1"/>
    <property type="match status" value="1"/>
</dbReference>
<dbReference type="InterPro" id="IPR001173">
    <property type="entry name" value="Glyco_trans_2-like"/>
</dbReference>
<sequence>MCKKNSKNLVSIITVVRNGRETIKDTIDSVLSQTYSNIEYVIIDGVSTDGTIELIKEYQGKITQFVSEPDTGIYDAMNKGIALATGNIVGILNSDDFYASDHIVENIVNEFLVKNVDSVYGDLVYVSQDNTNKVVRYWKSQPYQVGLFQQGWHPAHPAFFVKREVYKKYGVFNLDFKIAADYEIMLRFLEKHRISVSYLPEIFVKMRIGGESNKSIKNIVKANIESYQSWGGNGLHINPLKILLKPLSKLFQLFNKKN</sequence>
<dbReference type="GO" id="GO:0016758">
    <property type="term" value="F:hexosyltransferase activity"/>
    <property type="evidence" value="ECO:0007669"/>
    <property type="project" value="UniProtKB-ARBA"/>
</dbReference>
<organism evidence="2">
    <name type="scientific">Catillopecten margaritatus gill symbiont</name>
    <dbReference type="NCBI Taxonomy" id="3083288"/>
    <lineage>
        <taxon>Bacteria</taxon>
        <taxon>Pseudomonadati</taxon>
        <taxon>Pseudomonadota</taxon>
        <taxon>Gammaproteobacteria</taxon>
        <taxon>sulfur-oxidizing symbionts</taxon>
    </lineage>
</organism>
<dbReference type="PANTHER" id="PTHR22916">
    <property type="entry name" value="GLYCOSYLTRANSFERASE"/>
    <property type="match status" value="1"/>
</dbReference>
<gene>
    <name evidence="2" type="ORF">Ctma_0622</name>
</gene>
<dbReference type="Gene3D" id="3.90.550.10">
    <property type="entry name" value="Spore Coat Polysaccharide Biosynthesis Protein SpsA, Chain A"/>
    <property type="match status" value="1"/>
</dbReference>